<dbReference type="PROSITE" id="PS01124">
    <property type="entry name" value="HTH_ARAC_FAMILY_2"/>
    <property type="match status" value="1"/>
</dbReference>
<dbReference type="Proteomes" id="UP001344658">
    <property type="component" value="Unassembled WGS sequence"/>
</dbReference>
<dbReference type="SUPFAM" id="SSF109854">
    <property type="entry name" value="DinB/YfiT-like putative metalloenzymes"/>
    <property type="match status" value="1"/>
</dbReference>
<proteinExistence type="predicted"/>
<dbReference type="SUPFAM" id="SSF46689">
    <property type="entry name" value="Homeodomain-like"/>
    <property type="match status" value="1"/>
</dbReference>
<evidence type="ECO:0000313" key="6">
    <source>
        <dbReference type="Proteomes" id="UP001344658"/>
    </source>
</evidence>
<dbReference type="RefSeq" id="WP_330794208.1">
    <property type="nucleotide sequence ID" value="NZ_JAZEWV010000006.1"/>
</dbReference>
<dbReference type="InterPro" id="IPR034660">
    <property type="entry name" value="DinB/YfiT-like"/>
</dbReference>
<dbReference type="InterPro" id="IPR018060">
    <property type="entry name" value="HTH_AraC"/>
</dbReference>
<keyword evidence="1" id="KW-0805">Transcription regulation</keyword>
<protein>
    <submittedName>
        <fullName evidence="5">Helix-turn-helix transcriptional regulator</fullName>
    </submittedName>
</protein>
<dbReference type="InterPro" id="IPR050204">
    <property type="entry name" value="AraC_XylS_family_regulators"/>
</dbReference>
<keyword evidence="3" id="KW-0804">Transcription</keyword>
<dbReference type="SMART" id="SM00342">
    <property type="entry name" value="HTH_ARAC"/>
    <property type="match status" value="1"/>
</dbReference>
<feature type="domain" description="HTH araC/xylS-type" evidence="4">
    <location>
        <begin position="9"/>
        <end position="107"/>
    </location>
</feature>
<evidence type="ECO:0000256" key="2">
    <source>
        <dbReference type="ARBA" id="ARBA00023125"/>
    </source>
</evidence>
<dbReference type="PANTHER" id="PTHR46796">
    <property type="entry name" value="HTH-TYPE TRANSCRIPTIONAL ACTIVATOR RHAS-RELATED"/>
    <property type="match status" value="1"/>
</dbReference>
<evidence type="ECO:0000259" key="4">
    <source>
        <dbReference type="PROSITE" id="PS01124"/>
    </source>
</evidence>
<name>A0ABU7PB36_9ACTN</name>
<evidence type="ECO:0000256" key="1">
    <source>
        <dbReference type="ARBA" id="ARBA00023015"/>
    </source>
</evidence>
<comment type="caution">
    <text evidence="5">The sequence shown here is derived from an EMBL/GenBank/DDBJ whole genome shotgun (WGS) entry which is preliminary data.</text>
</comment>
<organism evidence="5 6">
    <name type="scientific">Actinacidiphila polyblastidii</name>
    <dbReference type="NCBI Taxonomy" id="3110430"/>
    <lineage>
        <taxon>Bacteria</taxon>
        <taxon>Bacillati</taxon>
        <taxon>Actinomycetota</taxon>
        <taxon>Actinomycetes</taxon>
        <taxon>Kitasatosporales</taxon>
        <taxon>Streptomycetaceae</taxon>
        <taxon>Actinacidiphila</taxon>
    </lineage>
</organism>
<accession>A0ABU7PB36</accession>
<dbReference type="InterPro" id="IPR024775">
    <property type="entry name" value="DinB-like"/>
</dbReference>
<evidence type="ECO:0000256" key="3">
    <source>
        <dbReference type="ARBA" id="ARBA00023163"/>
    </source>
</evidence>
<dbReference type="Pfam" id="PF12833">
    <property type="entry name" value="HTH_18"/>
    <property type="match status" value="1"/>
</dbReference>
<dbReference type="InterPro" id="IPR009057">
    <property type="entry name" value="Homeodomain-like_sf"/>
</dbReference>
<gene>
    <name evidence="5" type="ORF">V2S66_09905</name>
</gene>
<keyword evidence="2" id="KW-0238">DNA-binding</keyword>
<dbReference type="Pfam" id="PF12867">
    <property type="entry name" value="DinB_2"/>
    <property type="match status" value="1"/>
</dbReference>
<reference evidence="5 6" key="1">
    <citation type="submission" date="2023-12" db="EMBL/GenBank/DDBJ databases">
        <title>Streptomyces sp. V4-01.</title>
        <authorList>
            <person name="Somphong A."/>
            <person name="Phongsopitanun W."/>
        </authorList>
    </citation>
    <scope>NUCLEOTIDE SEQUENCE [LARGE SCALE GENOMIC DNA]</scope>
    <source>
        <strain evidence="5 6">V4-01</strain>
    </source>
</reference>
<dbReference type="Gene3D" id="1.20.120.450">
    <property type="entry name" value="dinb family like domain"/>
    <property type="match status" value="1"/>
</dbReference>
<evidence type="ECO:0000313" key="5">
    <source>
        <dbReference type="EMBL" id="MEE4542272.1"/>
    </source>
</evidence>
<dbReference type="EMBL" id="JAZEWV010000006">
    <property type="protein sequence ID" value="MEE4542272.1"/>
    <property type="molecule type" value="Genomic_DNA"/>
</dbReference>
<keyword evidence="6" id="KW-1185">Reference proteome</keyword>
<dbReference type="PANTHER" id="PTHR46796:SF2">
    <property type="entry name" value="TRANSCRIPTIONAL REGULATORY PROTEIN"/>
    <property type="match status" value="1"/>
</dbReference>
<dbReference type="Gene3D" id="1.10.10.60">
    <property type="entry name" value="Homeodomain-like"/>
    <property type="match status" value="2"/>
</dbReference>
<sequence>MSDESTGRDRLRELLDAVLAEDHRSLAEMAGGAYASPFHFSRRLTRDAGEPPVAMRRRVMLERAAWQLRHGSSVTDAAFAAGYESVEGFGRAFRRSYGHAPSAAAAGTDTAAAGGVRGYWLPAPNGIHFHPPVALWVEERDASAGGRPPGGPGPRAGDLGDVTWLLVRHDVDDTRALLAAAAALPDERYRARRLPGTRVVVFGGPEESAADLLAALVHTKETWVASITGADTPAAPATAPDPAALAARHERAAAAWLAVLRDVDRRGAWTDRVVDALCDPPESFTLGGILAHVLTFAAARRHLVRTLLGEDGAWSAATPESPAATGDPLNWLRSDLA</sequence>